<comment type="caution">
    <text evidence="1">The sequence shown here is derived from an EMBL/GenBank/DDBJ whole genome shotgun (WGS) entry which is preliminary data.</text>
</comment>
<dbReference type="Proteomes" id="UP001200313">
    <property type="component" value="Unassembled WGS sequence"/>
</dbReference>
<gene>
    <name evidence="1" type="ORF">L0P79_18980</name>
</gene>
<proteinExistence type="predicted"/>
<reference evidence="1 2" key="1">
    <citation type="submission" date="2022-01" db="EMBL/GenBank/DDBJ databases">
        <title>Collection of gut derived symbiotic bacterial strains cultured from healthy donors.</title>
        <authorList>
            <person name="Lin H."/>
            <person name="Kohout C."/>
            <person name="Waligurski E."/>
            <person name="Pamer E.G."/>
        </authorList>
    </citation>
    <scope>NUCLEOTIDE SEQUENCE [LARGE SCALE GENOMIC DNA]</scope>
    <source>
        <strain evidence="1 2">DFI.3.7</strain>
    </source>
</reference>
<dbReference type="RefSeq" id="WP_238075344.1">
    <property type="nucleotide sequence ID" value="NZ_JAKNJB010000061.1"/>
</dbReference>
<name>A0ABS9ME67_9FIRM</name>
<evidence type="ECO:0000313" key="2">
    <source>
        <dbReference type="Proteomes" id="UP001200313"/>
    </source>
</evidence>
<evidence type="ECO:0000313" key="1">
    <source>
        <dbReference type="EMBL" id="MCG4529119.1"/>
    </source>
</evidence>
<accession>A0ABS9ME67</accession>
<sequence>MHLDLGYEELYRVDTGSDRRHGYQFSDRQFDALARMNTLGLRDSKKIFTLADSKNIGYDAFCEKYGQYTSGWHSVREQAVTPQDRIRVAVDFESFENHTSWKGFIIWQRMYTISSRSNIKRPPHTMWLKKSF</sequence>
<organism evidence="1 2">
    <name type="scientific">Intestinimonas massiliensis</name>
    <name type="common">ex Afouda et al. 2020</name>
    <dbReference type="NCBI Taxonomy" id="1673721"/>
    <lineage>
        <taxon>Bacteria</taxon>
        <taxon>Bacillati</taxon>
        <taxon>Bacillota</taxon>
        <taxon>Clostridia</taxon>
        <taxon>Eubacteriales</taxon>
        <taxon>Intestinimonas</taxon>
    </lineage>
</organism>
<keyword evidence="2" id="KW-1185">Reference proteome</keyword>
<protein>
    <submittedName>
        <fullName evidence="1">Uncharacterized protein</fullName>
    </submittedName>
</protein>
<dbReference type="EMBL" id="JAKNJB010000061">
    <property type="protein sequence ID" value="MCG4529119.1"/>
    <property type="molecule type" value="Genomic_DNA"/>
</dbReference>